<feature type="transmembrane region" description="Helical" evidence="1">
    <location>
        <begin position="179"/>
        <end position="199"/>
    </location>
</feature>
<keyword evidence="1" id="KW-1133">Transmembrane helix</keyword>
<dbReference type="SUPFAM" id="SSF103481">
    <property type="entry name" value="Multidrug resistance efflux transporter EmrE"/>
    <property type="match status" value="2"/>
</dbReference>
<evidence type="ECO:0000259" key="2">
    <source>
        <dbReference type="Pfam" id="PF00892"/>
    </source>
</evidence>
<protein>
    <submittedName>
        <fullName evidence="3">EamA family transporter</fullName>
    </submittedName>
</protein>
<dbReference type="InterPro" id="IPR000620">
    <property type="entry name" value="EamA_dom"/>
</dbReference>
<evidence type="ECO:0000313" key="4">
    <source>
        <dbReference type="Proteomes" id="UP000241362"/>
    </source>
</evidence>
<accession>A0A2T4J4H0</accession>
<dbReference type="Proteomes" id="UP000241362">
    <property type="component" value="Unassembled WGS sequence"/>
</dbReference>
<feature type="transmembrane region" description="Helical" evidence="1">
    <location>
        <begin position="36"/>
        <end position="58"/>
    </location>
</feature>
<organism evidence="3 4">
    <name type="scientific">Fuscovulum blasticum DSM 2131</name>
    <dbReference type="NCBI Taxonomy" id="1188250"/>
    <lineage>
        <taxon>Bacteria</taxon>
        <taxon>Pseudomonadati</taxon>
        <taxon>Pseudomonadota</taxon>
        <taxon>Alphaproteobacteria</taxon>
        <taxon>Rhodobacterales</taxon>
        <taxon>Paracoccaceae</taxon>
        <taxon>Pseudogemmobacter</taxon>
    </lineage>
</organism>
<dbReference type="RefSeq" id="WP_107674701.1">
    <property type="nucleotide sequence ID" value="NZ_PZKE01000029.1"/>
</dbReference>
<feature type="transmembrane region" description="Helical" evidence="1">
    <location>
        <begin position="151"/>
        <end position="167"/>
    </location>
</feature>
<feature type="transmembrane region" description="Helical" evidence="1">
    <location>
        <begin position="70"/>
        <end position="90"/>
    </location>
</feature>
<keyword evidence="4" id="KW-1185">Reference proteome</keyword>
<dbReference type="InterPro" id="IPR037185">
    <property type="entry name" value="EmrE-like"/>
</dbReference>
<dbReference type="AlphaFoldDB" id="A0A2T4J4H0"/>
<feature type="transmembrane region" description="Helical" evidence="1">
    <location>
        <begin position="211"/>
        <end position="230"/>
    </location>
</feature>
<dbReference type="PANTHER" id="PTHR22911">
    <property type="entry name" value="ACYL-MALONYL CONDENSING ENZYME-RELATED"/>
    <property type="match status" value="1"/>
</dbReference>
<proteinExistence type="predicted"/>
<comment type="caution">
    <text evidence="3">The sequence shown here is derived from an EMBL/GenBank/DDBJ whole genome shotgun (WGS) entry which is preliminary data.</text>
</comment>
<reference evidence="3 4" key="1">
    <citation type="submission" date="2018-03" db="EMBL/GenBank/DDBJ databases">
        <title>Rhodobacter blasticus.</title>
        <authorList>
            <person name="Meyer T.E."/>
            <person name="Miller S."/>
            <person name="Lodha T."/>
            <person name="Gandham S."/>
            <person name="Chintalapati S."/>
            <person name="Chintalapati V.R."/>
        </authorList>
    </citation>
    <scope>NUCLEOTIDE SEQUENCE [LARGE SCALE GENOMIC DNA]</scope>
    <source>
        <strain evidence="3 4">DSM 2131</strain>
    </source>
</reference>
<keyword evidence="1" id="KW-0812">Transmembrane</keyword>
<dbReference type="GO" id="GO:0016020">
    <property type="term" value="C:membrane"/>
    <property type="evidence" value="ECO:0007669"/>
    <property type="project" value="InterPro"/>
</dbReference>
<sequence>MQLSDNARGVVLMNIAMAAFTLNDTAMKAAMQTLPLYQAIGLRGILSTLAIALIGLRLGALTLRLPKRDLGYVAIRTFAEVASTLTFLAALVHMQIANLSAIMQALPLAVTLAAAVFLGEAIGWRRALAIGVGFVGVLIIIRPGTEGFDRWSVLGIVSVAFVVLRDLSTRKMSRAVPSVTVAVAASAAVMLVGLTGATVEGWQTVTPKEAMLILFAGVALIAGYLSVVATMRVGDIGAVAPFRYMALLWAILMGWLAFGNLPDTWTLIGSALVVASGLFTLLRERRLRRG</sequence>
<feature type="transmembrane region" description="Helical" evidence="1">
    <location>
        <begin position="264"/>
        <end position="282"/>
    </location>
</feature>
<feature type="transmembrane region" description="Helical" evidence="1">
    <location>
        <begin position="242"/>
        <end position="258"/>
    </location>
</feature>
<feature type="transmembrane region" description="Helical" evidence="1">
    <location>
        <begin position="127"/>
        <end position="145"/>
    </location>
</feature>
<dbReference type="PANTHER" id="PTHR22911:SF103">
    <property type="entry name" value="BLR2811 PROTEIN"/>
    <property type="match status" value="1"/>
</dbReference>
<evidence type="ECO:0000313" key="3">
    <source>
        <dbReference type="EMBL" id="PTE12757.1"/>
    </source>
</evidence>
<dbReference type="Pfam" id="PF00892">
    <property type="entry name" value="EamA"/>
    <property type="match status" value="2"/>
</dbReference>
<dbReference type="EMBL" id="PZKE01000029">
    <property type="protein sequence ID" value="PTE12757.1"/>
    <property type="molecule type" value="Genomic_DNA"/>
</dbReference>
<evidence type="ECO:0000256" key="1">
    <source>
        <dbReference type="SAM" id="Phobius"/>
    </source>
</evidence>
<feature type="transmembrane region" description="Helical" evidence="1">
    <location>
        <begin position="96"/>
        <end position="118"/>
    </location>
</feature>
<name>A0A2T4J4H0_FUSBL</name>
<feature type="domain" description="EamA" evidence="2">
    <location>
        <begin position="151"/>
        <end position="280"/>
    </location>
</feature>
<keyword evidence="1" id="KW-0472">Membrane</keyword>
<gene>
    <name evidence="3" type="ORF">C5F44_16760</name>
</gene>
<feature type="domain" description="EamA" evidence="2">
    <location>
        <begin position="8"/>
        <end position="141"/>
    </location>
</feature>